<dbReference type="GO" id="GO:0006508">
    <property type="term" value="P:proteolysis"/>
    <property type="evidence" value="ECO:0007669"/>
    <property type="project" value="UniProtKB-KW"/>
</dbReference>
<evidence type="ECO:0000256" key="1">
    <source>
        <dbReference type="ARBA" id="ARBA00006139"/>
    </source>
</evidence>
<keyword evidence="4 9" id="KW-0812">Transmembrane</keyword>
<evidence type="ECO:0000313" key="12">
    <source>
        <dbReference type="Proteomes" id="UP000187464"/>
    </source>
</evidence>
<dbReference type="PRINTS" id="PR00781">
    <property type="entry name" value="LIPOSIGPTASE"/>
</dbReference>
<dbReference type="KEGG" id="psac:PSM36_0437"/>
<evidence type="ECO:0000256" key="10">
    <source>
        <dbReference type="RuleBase" id="RU004181"/>
    </source>
</evidence>
<comment type="similarity">
    <text evidence="1 9 10">Belongs to the peptidase A8 family.</text>
</comment>
<comment type="pathway">
    <text evidence="9">Protein modification; lipoprotein biosynthesis (signal peptide cleavage).</text>
</comment>
<keyword evidence="6 9" id="KW-0378">Hydrolase</keyword>
<dbReference type="InterPro" id="IPR001872">
    <property type="entry name" value="Peptidase_A8"/>
</dbReference>
<evidence type="ECO:0000256" key="8">
    <source>
        <dbReference type="ARBA" id="ARBA00023136"/>
    </source>
</evidence>
<dbReference type="UniPathway" id="UPA00665"/>
<evidence type="ECO:0000256" key="3">
    <source>
        <dbReference type="ARBA" id="ARBA00022670"/>
    </source>
</evidence>
<comment type="function">
    <text evidence="9">This protein specifically catalyzes the removal of signal peptides from prolipoproteins.</text>
</comment>
<keyword evidence="11" id="KW-0449">Lipoprotein</keyword>
<feature type="active site" evidence="9">
    <location>
        <position position="147"/>
    </location>
</feature>
<dbReference type="GO" id="GO:0005886">
    <property type="term" value="C:plasma membrane"/>
    <property type="evidence" value="ECO:0007669"/>
    <property type="project" value="UniProtKB-SubCell"/>
</dbReference>
<dbReference type="EC" id="3.4.23.36" evidence="9"/>
<comment type="catalytic activity">
    <reaction evidence="9">
        <text>Release of signal peptides from bacterial membrane prolipoproteins. Hydrolyzes -Xaa-Yaa-Zaa-|-(S,diacylglyceryl)Cys-, in which Xaa is hydrophobic (preferably Leu), and Yaa (Ala or Ser) and Zaa (Gly or Ala) have small, neutral side chains.</text>
        <dbReference type="EC" id="3.4.23.36"/>
    </reaction>
</comment>
<organism evidence="11 12">
    <name type="scientific">Proteiniphilum saccharofermentans</name>
    <dbReference type="NCBI Taxonomy" id="1642647"/>
    <lineage>
        <taxon>Bacteria</taxon>
        <taxon>Pseudomonadati</taxon>
        <taxon>Bacteroidota</taxon>
        <taxon>Bacteroidia</taxon>
        <taxon>Bacteroidales</taxon>
        <taxon>Dysgonomonadaceae</taxon>
        <taxon>Proteiniphilum</taxon>
    </lineage>
</organism>
<dbReference type="NCBIfam" id="NF011369">
    <property type="entry name" value="PRK14788.1"/>
    <property type="match status" value="1"/>
</dbReference>
<evidence type="ECO:0000256" key="2">
    <source>
        <dbReference type="ARBA" id="ARBA00022475"/>
    </source>
</evidence>
<evidence type="ECO:0000256" key="6">
    <source>
        <dbReference type="ARBA" id="ARBA00022801"/>
    </source>
</evidence>
<comment type="caution">
    <text evidence="9">Lacks conserved residue(s) required for the propagation of feature annotation.</text>
</comment>
<evidence type="ECO:0000313" key="11">
    <source>
        <dbReference type="EMBL" id="SCD19269.1"/>
    </source>
</evidence>
<feature type="transmembrane region" description="Helical" evidence="9">
    <location>
        <begin position="171"/>
        <end position="195"/>
    </location>
</feature>
<evidence type="ECO:0000256" key="7">
    <source>
        <dbReference type="ARBA" id="ARBA00022989"/>
    </source>
</evidence>
<dbReference type="HAMAP" id="MF_00161">
    <property type="entry name" value="LspA"/>
    <property type="match status" value="1"/>
</dbReference>
<comment type="subcellular location">
    <subcellularLocation>
        <location evidence="9">Cell membrane</location>
        <topology evidence="9">Multi-pass membrane protein</topology>
    </subcellularLocation>
</comment>
<feature type="transmembrane region" description="Helical" evidence="9">
    <location>
        <begin position="94"/>
        <end position="118"/>
    </location>
</feature>
<evidence type="ECO:0000256" key="5">
    <source>
        <dbReference type="ARBA" id="ARBA00022750"/>
    </source>
</evidence>
<keyword evidence="5 9" id="KW-0064">Aspartyl protease</keyword>
<dbReference type="PANTHER" id="PTHR33695">
    <property type="entry name" value="LIPOPROTEIN SIGNAL PEPTIDASE"/>
    <property type="match status" value="1"/>
</dbReference>
<keyword evidence="2 9" id="KW-1003">Cell membrane</keyword>
<dbReference type="EMBL" id="LT605205">
    <property type="protein sequence ID" value="SCD19269.1"/>
    <property type="molecule type" value="Genomic_DNA"/>
</dbReference>
<dbReference type="STRING" id="1642647.PSM36_0437"/>
<proteinExistence type="inferred from homology"/>
<sequence length="225" mass="25540">MKNSIRNRWIAIAVVVAVLLVDQLSKIWVKTHMGLYDAIDVFDWFKIYFVENNGMAFGIEAGGKLFLSLFRIIAVVFIVIYLSRLIKQNYGAGFIACVALILAGASGNIIDSIFYGVIFEASYPGHVASFVPWGEGYASLLHGRVVDMFYFPLISGTYPDWIPFLGGEEFLFFRFIFNIADSAITVGVILILLFYRRTLSYSLLSKVEREKLENEKQDQQIRSEE</sequence>
<gene>
    <name evidence="9" type="primary">lspA</name>
    <name evidence="11" type="ORF">PSM36_0437</name>
</gene>
<evidence type="ECO:0000256" key="9">
    <source>
        <dbReference type="HAMAP-Rule" id="MF_00161"/>
    </source>
</evidence>
<keyword evidence="12" id="KW-1185">Reference proteome</keyword>
<protein>
    <recommendedName>
        <fullName evidence="9">Lipoprotein signal peptidase</fullName>
        <ecNumber evidence="9">3.4.23.36</ecNumber>
    </recommendedName>
    <alternativeName>
        <fullName evidence="9">Prolipoprotein signal peptidase</fullName>
    </alternativeName>
    <alternativeName>
        <fullName evidence="9">Signal peptidase II</fullName>
        <shortName evidence="9">SPase II</shortName>
    </alternativeName>
</protein>
<dbReference type="PANTHER" id="PTHR33695:SF1">
    <property type="entry name" value="LIPOPROTEIN SIGNAL PEPTIDASE"/>
    <property type="match status" value="1"/>
</dbReference>
<dbReference type="Pfam" id="PF01252">
    <property type="entry name" value="Peptidase_A8"/>
    <property type="match status" value="1"/>
</dbReference>
<dbReference type="GO" id="GO:0004190">
    <property type="term" value="F:aspartic-type endopeptidase activity"/>
    <property type="evidence" value="ECO:0007669"/>
    <property type="project" value="UniProtKB-UniRule"/>
</dbReference>
<evidence type="ECO:0000256" key="4">
    <source>
        <dbReference type="ARBA" id="ARBA00022692"/>
    </source>
</evidence>
<dbReference type="AlphaFoldDB" id="A0A1R3SZG4"/>
<keyword evidence="7 9" id="KW-1133">Transmembrane helix</keyword>
<keyword evidence="3 9" id="KW-0645">Protease</keyword>
<name>A0A1R3SZG4_9BACT</name>
<feature type="transmembrane region" description="Helical" evidence="9">
    <location>
        <begin position="65"/>
        <end position="82"/>
    </location>
</feature>
<reference evidence="11 12" key="1">
    <citation type="submission" date="2016-08" db="EMBL/GenBank/DDBJ databases">
        <authorList>
            <person name="Seilhamer J.J."/>
        </authorList>
    </citation>
    <scope>NUCLEOTIDE SEQUENCE [LARGE SCALE GENOMIC DNA]</scope>
    <source>
        <strain evidence="11">M3/6</strain>
    </source>
</reference>
<feature type="active site" evidence="9">
    <location>
        <position position="181"/>
    </location>
</feature>
<dbReference type="RefSeq" id="WP_076928586.1">
    <property type="nucleotide sequence ID" value="NZ_DAMBAO010000015.1"/>
</dbReference>
<dbReference type="Proteomes" id="UP000187464">
    <property type="component" value="Chromosome I"/>
</dbReference>
<keyword evidence="8 9" id="KW-0472">Membrane</keyword>
<accession>A0A1R3SZG4</accession>